<gene>
    <name evidence="2" type="ORF">COLINT_03046</name>
</gene>
<evidence type="ECO:0000313" key="3">
    <source>
        <dbReference type="Proteomes" id="UP000003295"/>
    </source>
</evidence>
<organism evidence="2 3">
    <name type="scientific">Collinsella intestinalis DSM 13280</name>
    <dbReference type="NCBI Taxonomy" id="521003"/>
    <lineage>
        <taxon>Bacteria</taxon>
        <taxon>Bacillati</taxon>
        <taxon>Actinomycetota</taxon>
        <taxon>Coriobacteriia</taxon>
        <taxon>Coriobacteriales</taxon>
        <taxon>Coriobacteriaceae</taxon>
        <taxon>Collinsella</taxon>
    </lineage>
</organism>
<feature type="transmembrane region" description="Helical" evidence="1">
    <location>
        <begin position="31"/>
        <end position="51"/>
    </location>
</feature>
<dbReference type="AlphaFoldDB" id="C4FAF4"/>
<evidence type="ECO:0000313" key="2">
    <source>
        <dbReference type="EMBL" id="EEP44231.1"/>
    </source>
</evidence>
<reference evidence="2 3" key="1">
    <citation type="submission" date="2009-04" db="EMBL/GenBank/DDBJ databases">
        <authorList>
            <person name="Weinstock G."/>
            <person name="Sodergren E."/>
            <person name="Clifton S."/>
            <person name="Fulton L."/>
            <person name="Fulton B."/>
            <person name="Courtney L."/>
            <person name="Fronick C."/>
            <person name="Harrison M."/>
            <person name="Strong C."/>
            <person name="Farmer C."/>
            <person name="Delahaunty K."/>
            <person name="Markovic C."/>
            <person name="Hall O."/>
            <person name="Minx P."/>
            <person name="Tomlinson C."/>
            <person name="Mitreva M."/>
            <person name="Nelson J."/>
            <person name="Hou S."/>
            <person name="Wollam A."/>
            <person name="Pepin K.H."/>
            <person name="Johnson M."/>
            <person name="Bhonagiri V."/>
            <person name="Nash W.E."/>
            <person name="Warren W."/>
            <person name="Chinwalla A."/>
            <person name="Mardis E.R."/>
            <person name="Wilson R.K."/>
        </authorList>
    </citation>
    <scope>NUCLEOTIDE SEQUENCE [LARGE SCALE GENOMIC DNA]</scope>
    <source>
        <strain evidence="2 3">DSM 13280</strain>
    </source>
</reference>
<dbReference type="EMBL" id="ABXH02000018">
    <property type="protein sequence ID" value="EEP44231.1"/>
    <property type="molecule type" value="Genomic_DNA"/>
</dbReference>
<dbReference type="HOGENOM" id="CLU_2933405_0_0_11"/>
<proteinExistence type="predicted"/>
<sequence>MRSCSCRMVRLAYSAKSYRIRSRRRTPPGRSAPFTSLPLLTVCFFVSFLVLTRFSSKESP</sequence>
<accession>C4FAF4</accession>
<dbReference type="STRING" id="521003.COLINT_03046"/>
<keyword evidence="1" id="KW-1133">Transmembrane helix</keyword>
<dbReference type="Proteomes" id="UP000003295">
    <property type="component" value="Unassembled WGS sequence"/>
</dbReference>
<comment type="caution">
    <text evidence="2">The sequence shown here is derived from an EMBL/GenBank/DDBJ whole genome shotgun (WGS) entry which is preliminary data.</text>
</comment>
<protein>
    <submittedName>
        <fullName evidence="2">Uncharacterized protein</fullName>
    </submittedName>
</protein>
<keyword evidence="1" id="KW-0472">Membrane</keyword>
<name>C4FAF4_9ACTN</name>
<evidence type="ECO:0000256" key="1">
    <source>
        <dbReference type="SAM" id="Phobius"/>
    </source>
</evidence>
<keyword evidence="1" id="KW-0812">Transmembrane</keyword>